<keyword evidence="3" id="KW-1185">Reference proteome</keyword>
<evidence type="ECO:0000313" key="3">
    <source>
        <dbReference type="Proteomes" id="UP001500212"/>
    </source>
</evidence>
<comment type="caution">
    <text evidence="2">The sequence shown here is derived from an EMBL/GenBank/DDBJ whole genome shotgun (WGS) entry which is preliminary data.</text>
</comment>
<gene>
    <name evidence="2" type="ORF">GCM10023195_65160</name>
</gene>
<sequence>MPKRLESRIRTAAPPALRCTTSRIEEPDCAPAGEDRPMAGDASHAPTQPCPACAAGRGGAAGAATAAGATATADARPRTAATRTRTPAGPRLRVFGMRPPFEERKRFLTLKVK</sequence>
<organism evidence="2 3">
    <name type="scientific">Actinoallomurus liliacearum</name>
    <dbReference type="NCBI Taxonomy" id="1080073"/>
    <lineage>
        <taxon>Bacteria</taxon>
        <taxon>Bacillati</taxon>
        <taxon>Actinomycetota</taxon>
        <taxon>Actinomycetes</taxon>
        <taxon>Streptosporangiales</taxon>
        <taxon>Thermomonosporaceae</taxon>
        <taxon>Actinoallomurus</taxon>
    </lineage>
</organism>
<feature type="region of interest" description="Disordered" evidence="1">
    <location>
        <begin position="1"/>
        <end position="95"/>
    </location>
</feature>
<protein>
    <submittedName>
        <fullName evidence="2">Uncharacterized protein</fullName>
    </submittedName>
</protein>
<accession>A0ABP8TTS0</accession>
<proteinExistence type="predicted"/>
<feature type="compositionally biased region" description="Low complexity" evidence="1">
    <location>
        <begin position="62"/>
        <end position="91"/>
    </location>
</feature>
<reference evidence="3" key="1">
    <citation type="journal article" date="2019" name="Int. J. Syst. Evol. Microbiol.">
        <title>The Global Catalogue of Microorganisms (GCM) 10K type strain sequencing project: providing services to taxonomists for standard genome sequencing and annotation.</title>
        <authorList>
            <consortium name="The Broad Institute Genomics Platform"/>
            <consortium name="The Broad Institute Genome Sequencing Center for Infectious Disease"/>
            <person name="Wu L."/>
            <person name="Ma J."/>
        </authorList>
    </citation>
    <scope>NUCLEOTIDE SEQUENCE [LARGE SCALE GENOMIC DNA]</scope>
    <source>
        <strain evidence="3">JCM 17938</strain>
    </source>
</reference>
<evidence type="ECO:0000256" key="1">
    <source>
        <dbReference type="SAM" id="MobiDB-lite"/>
    </source>
</evidence>
<name>A0ABP8TTS0_9ACTN</name>
<dbReference type="Proteomes" id="UP001500212">
    <property type="component" value="Unassembled WGS sequence"/>
</dbReference>
<evidence type="ECO:0000313" key="2">
    <source>
        <dbReference type="EMBL" id="GAA4614868.1"/>
    </source>
</evidence>
<dbReference type="EMBL" id="BAABHJ010000027">
    <property type="protein sequence ID" value="GAA4614868.1"/>
    <property type="molecule type" value="Genomic_DNA"/>
</dbReference>